<evidence type="ECO:0000256" key="6">
    <source>
        <dbReference type="SAM" id="Phobius"/>
    </source>
</evidence>
<keyword evidence="4 6" id="KW-1133">Transmembrane helix</keyword>
<feature type="transmembrane region" description="Helical" evidence="6">
    <location>
        <begin position="7"/>
        <end position="27"/>
    </location>
</feature>
<dbReference type="InterPro" id="IPR045584">
    <property type="entry name" value="Pilin-like"/>
</dbReference>
<comment type="subcellular location">
    <subcellularLocation>
        <location evidence="1">Membrane</location>
        <topology evidence="1">Single-pass membrane protein</topology>
    </subcellularLocation>
</comment>
<dbReference type="SUPFAM" id="SSF54523">
    <property type="entry name" value="Pili subunits"/>
    <property type="match status" value="1"/>
</dbReference>
<dbReference type="Pfam" id="PF07963">
    <property type="entry name" value="N_methyl"/>
    <property type="match status" value="1"/>
</dbReference>
<keyword evidence="5 6" id="KW-0472">Membrane</keyword>
<dbReference type="GO" id="GO:0015627">
    <property type="term" value="C:type II protein secretion system complex"/>
    <property type="evidence" value="ECO:0007669"/>
    <property type="project" value="InterPro"/>
</dbReference>
<evidence type="ECO:0000256" key="4">
    <source>
        <dbReference type="ARBA" id="ARBA00022989"/>
    </source>
</evidence>
<evidence type="ECO:0000313" key="7">
    <source>
        <dbReference type="EMBL" id="PJE63835.1"/>
    </source>
</evidence>
<dbReference type="NCBIfam" id="TIGR02532">
    <property type="entry name" value="IV_pilin_GFxxxE"/>
    <property type="match status" value="1"/>
</dbReference>
<comment type="caution">
    <text evidence="7">The sequence shown here is derived from an EMBL/GenBank/DDBJ whole genome shotgun (WGS) entry which is preliminary data.</text>
</comment>
<evidence type="ECO:0000256" key="5">
    <source>
        <dbReference type="ARBA" id="ARBA00023136"/>
    </source>
</evidence>
<dbReference type="Proteomes" id="UP000231569">
    <property type="component" value="Unassembled WGS sequence"/>
</dbReference>
<proteinExistence type="predicted"/>
<dbReference type="Gene3D" id="3.30.700.10">
    <property type="entry name" value="Glycoprotein, Type 4 Pilin"/>
    <property type="match status" value="1"/>
</dbReference>
<evidence type="ECO:0000313" key="8">
    <source>
        <dbReference type="Proteomes" id="UP000231569"/>
    </source>
</evidence>
<evidence type="ECO:0008006" key="9">
    <source>
        <dbReference type="Google" id="ProtNLM"/>
    </source>
</evidence>
<dbReference type="PROSITE" id="PS00409">
    <property type="entry name" value="PROKAR_NTER_METHYL"/>
    <property type="match status" value="1"/>
</dbReference>
<dbReference type="InterPro" id="IPR012902">
    <property type="entry name" value="N_methyl_site"/>
</dbReference>
<reference evidence="8" key="1">
    <citation type="submission" date="2017-09" db="EMBL/GenBank/DDBJ databases">
        <title>Depth-based differentiation of microbial function through sediment-hosted aquifers and enrichment of novel symbionts in the deep terrestrial subsurface.</title>
        <authorList>
            <person name="Probst A.J."/>
            <person name="Ladd B."/>
            <person name="Jarett J.K."/>
            <person name="Geller-Mcgrath D.E."/>
            <person name="Sieber C.M.K."/>
            <person name="Emerson J.B."/>
            <person name="Anantharaman K."/>
            <person name="Thomas B.C."/>
            <person name="Malmstrom R."/>
            <person name="Stieglmeier M."/>
            <person name="Klingl A."/>
            <person name="Woyke T."/>
            <person name="Ryan C.M."/>
            <person name="Banfield J.F."/>
        </authorList>
    </citation>
    <scope>NUCLEOTIDE SEQUENCE [LARGE SCALE GENOMIC DNA]</scope>
</reference>
<dbReference type="InterPro" id="IPR000983">
    <property type="entry name" value="Bac_GSPG_pilin"/>
</dbReference>
<dbReference type="EMBL" id="PFEE01000025">
    <property type="protein sequence ID" value="PJE63835.1"/>
    <property type="molecule type" value="Genomic_DNA"/>
</dbReference>
<evidence type="ECO:0000256" key="1">
    <source>
        <dbReference type="ARBA" id="ARBA00004167"/>
    </source>
</evidence>
<evidence type="ECO:0000256" key="2">
    <source>
        <dbReference type="ARBA" id="ARBA00022481"/>
    </source>
</evidence>
<evidence type="ECO:0000256" key="3">
    <source>
        <dbReference type="ARBA" id="ARBA00022692"/>
    </source>
</evidence>
<name>A0A2M8KV79_9BACT</name>
<dbReference type="PRINTS" id="PR00813">
    <property type="entry name" value="BCTERIALGSPG"/>
</dbReference>
<dbReference type="GO" id="GO:0016020">
    <property type="term" value="C:membrane"/>
    <property type="evidence" value="ECO:0007669"/>
    <property type="project" value="UniProtKB-SubCell"/>
</dbReference>
<protein>
    <recommendedName>
        <fullName evidence="9">Type II secretion system protein GspG C-terminal domain-containing protein</fullName>
    </recommendedName>
</protein>
<sequence>MKKRKGLTLIELLIVISVLSILLAMLLPNFNDARKQARDRRRKADVRAIQQALELYRSNQTPQSYPTGSLPAAGTAWADGGVTYMKKVPKDPLYDVNQEQYHYRYTQVSSDTYFLGGCLENIADNDIAPSPAAGWGTCESTDVTPTPLFFYTTEP</sequence>
<dbReference type="PANTHER" id="PTHR30093:SF44">
    <property type="entry name" value="TYPE II SECRETION SYSTEM CORE PROTEIN G"/>
    <property type="match status" value="1"/>
</dbReference>
<gene>
    <name evidence="7" type="ORF">COU89_01140</name>
</gene>
<organism evidence="7 8">
    <name type="scientific">Candidatus Roizmanbacteria bacterium CG10_big_fil_rev_8_21_14_0_10_45_7</name>
    <dbReference type="NCBI Taxonomy" id="1974854"/>
    <lineage>
        <taxon>Bacteria</taxon>
        <taxon>Candidatus Roizmaniibacteriota</taxon>
    </lineage>
</organism>
<accession>A0A2M8KV79</accession>
<dbReference type="AlphaFoldDB" id="A0A2M8KV79"/>
<keyword evidence="3 6" id="KW-0812">Transmembrane</keyword>
<dbReference type="PANTHER" id="PTHR30093">
    <property type="entry name" value="GENERAL SECRETION PATHWAY PROTEIN G"/>
    <property type="match status" value="1"/>
</dbReference>
<keyword evidence="2" id="KW-0488">Methylation</keyword>
<dbReference type="GO" id="GO:0015628">
    <property type="term" value="P:protein secretion by the type II secretion system"/>
    <property type="evidence" value="ECO:0007669"/>
    <property type="project" value="InterPro"/>
</dbReference>